<dbReference type="EMBL" id="JACRTB010000009">
    <property type="protein sequence ID" value="MBC8576135.1"/>
    <property type="molecule type" value="Genomic_DNA"/>
</dbReference>
<keyword evidence="5" id="KW-0032">Aminotransferase</keyword>
<keyword evidence="5" id="KW-0808">Transferase</keyword>
<comment type="similarity">
    <text evidence="2">Belongs to the threonine aldolase family.</text>
</comment>
<evidence type="ECO:0000259" key="4">
    <source>
        <dbReference type="Pfam" id="PF01212"/>
    </source>
</evidence>
<dbReference type="Gene3D" id="3.90.1150.10">
    <property type="entry name" value="Aspartate Aminotransferase, domain 1"/>
    <property type="match status" value="1"/>
</dbReference>
<dbReference type="InterPro" id="IPR015424">
    <property type="entry name" value="PyrdxlP-dep_Trfase"/>
</dbReference>
<evidence type="ECO:0000313" key="5">
    <source>
        <dbReference type="EMBL" id="MBC8576135.1"/>
    </source>
</evidence>
<dbReference type="Gene3D" id="3.40.640.10">
    <property type="entry name" value="Type I PLP-dependent aspartate aminotransferase-like (Major domain)"/>
    <property type="match status" value="1"/>
</dbReference>
<keyword evidence="3" id="KW-0663">Pyridoxal phosphate</keyword>
<protein>
    <submittedName>
        <fullName evidence="5">Aminotransferase class V-fold PLP-dependent enzyme</fullName>
    </submittedName>
</protein>
<dbReference type="InterPro" id="IPR001597">
    <property type="entry name" value="ArAA_b-elim_lyase/Thr_aldolase"/>
</dbReference>
<dbReference type="PANTHER" id="PTHR48097">
    <property type="entry name" value="L-THREONINE ALDOLASE-RELATED"/>
    <property type="match status" value="1"/>
</dbReference>
<dbReference type="SUPFAM" id="SSF53383">
    <property type="entry name" value="PLP-dependent transferases"/>
    <property type="match status" value="1"/>
</dbReference>
<name>A0ABR7NIE5_9FIRM</name>
<feature type="domain" description="Aromatic amino acid beta-eliminating lyase/threonine aldolase" evidence="4">
    <location>
        <begin position="31"/>
        <end position="242"/>
    </location>
</feature>
<evidence type="ECO:0000256" key="1">
    <source>
        <dbReference type="ARBA" id="ARBA00001933"/>
    </source>
</evidence>
<accession>A0ABR7NIE5</accession>
<reference evidence="5 6" key="1">
    <citation type="submission" date="2020-08" db="EMBL/GenBank/DDBJ databases">
        <title>Genome public.</title>
        <authorList>
            <person name="Liu C."/>
            <person name="Sun Q."/>
        </authorList>
    </citation>
    <scope>NUCLEOTIDE SEQUENCE [LARGE SCALE GENOMIC DNA]</scope>
    <source>
        <strain evidence="5 6">BX1</strain>
    </source>
</reference>
<gene>
    <name evidence="5" type="ORF">H8717_06910</name>
</gene>
<evidence type="ECO:0000256" key="2">
    <source>
        <dbReference type="ARBA" id="ARBA00006966"/>
    </source>
</evidence>
<sequence>MISFQCDYLVGAHPKILQRLNETNWEATPGYGCDRYCESAKKRIQAACAAPDADVHFLVGGTQTNTTVIASILRPHQGVLCAEEGHIACHETGAIESTGHKVLPLPSSDGRITAGQVEKILREDRSCEIREHMVQPGMLYLSFPTESGAIYSKKELADLYNVCHRYGIPLYIDGARLGYGLASPRNDLTLPELAALCDIFYIGGTKCGALFGEAVVIRREALKRDFRYFIKQRGGMLAKGRLLGIQFDVLFEDGLYFSICREAVTQALRIRRAFEEKGVGMYGGSTTNQQFPVLKKEQLAFLNERYRSEFWADAGAGRRIVRFCTSWSTPEQDVEALLTDIAVMPD</sequence>
<dbReference type="Pfam" id="PF01212">
    <property type="entry name" value="Beta_elim_lyase"/>
    <property type="match status" value="1"/>
</dbReference>
<comment type="caution">
    <text evidence="5">The sequence shown here is derived from an EMBL/GenBank/DDBJ whole genome shotgun (WGS) entry which is preliminary data.</text>
</comment>
<evidence type="ECO:0000313" key="6">
    <source>
        <dbReference type="Proteomes" id="UP000658131"/>
    </source>
</evidence>
<keyword evidence="6" id="KW-1185">Reference proteome</keyword>
<organism evidence="5 6">
    <name type="scientific">Yanshouia hominis</name>
    <dbReference type="NCBI Taxonomy" id="2763673"/>
    <lineage>
        <taxon>Bacteria</taxon>
        <taxon>Bacillati</taxon>
        <taxon>Bacillota</taxon>
        <taxon>Clostridia</taxon>
        <taxon>Eubacteriales</taxon>
        <taxon>Oscillospiraceae</taxon>
        <taxon>Yanshouia</taxon>
    </lineage>
</organism>
<dbReference type="PANTHER" id="PTHR48097:SF5">
    <property type="entry name" value="LOW SPECIFICITY L-THREONINE ALDOLASE"/>
    <property type="match status" value="1"/>
</dbReference>
<dbReference type="RefSeq" id="WP_262399686.1">
    <property type="nucleotide sequence ID" value="NZ_JACRTB010000009.1"/>
</dbReference>
<evidence type="ECO:0000256" key="3">
    <source>
        <dbReference type="ARBA" id="ARBA00022898"/>
    </source>
</evidence>
<dbReference type="Proteomes" id="UP000658131">
    <property type="component" value="Unassembled WGS sequence"/>
</dbReference>
<dbReference type="GO" id="GO:0008483">
    <property type="term" value="F:transaminase activity"/>
    <property type="evidence" value="ECO:0007669"/>
    <property type="project" value="UniProtKB-KW"/>
</dbReference>
<dbReference type="InterPro" id="IPR015422">
    <property type="entry name" value="PyrdxlP-dep_Trfase_small"/>
</dbReference>
<dbReference type="InterPro" id="IPR015421">
    <property type="entry name" value="PyrdxlP-dep_Trfase_major"/>
</dbReference>
<proteinExistence type="inferred from homology"/>
<comment type="cofactor">
    <cofactor evidence="1">
        <name>pyridoxal 5'-phosphate</name>
        <dbReference type="ChEBI" id="CHEBI:597326"/>
    </cofactor>
</comment>